<dbReference type="InterPro" id="IPR040079">
    <property type="entry name" value="Glutathione_S-Trfase"/>
</dbReference>
<dbReference type="InterPro" id="IPR010987">
    <property type="entry name" value="Glutathione-S-Trfase_C-like"/>
</dbReference>
<evidence type="ECO:0000313" key="3">
    <source>
        <dbReference type="EMBL" id="MQA54364.1"/>
    </source>
</evidence>
<dbReference type="SFLD" id="SFLDS00019">
    <property type="entry name" value="Glutathione_Transferase_(cytos"/>
    <property type="match status" value="1"/>
</dbReference>
<dbReference type="InterPro" id="IPR036282">
    <property type="entry name" value="Glutathione-S-Trfase_C_sf"/>
</dbReference>
<dbReference type="EMBL" id="WHUV01000002">
    <property type="protein sequence ID" value="MQA54364.1"/>
    <property type="molecule type" value="Genomic_DNA"/>
</dbReference>
<dbReference type="PANTHER" id="PTHR44051:SF22">
    <property type="entry name" value="DISULFIDE-BOND OXIDOREDUCTASE YGHU"/>
    <property type="match status" value="1"/>
</dbReference>
<dbReference type="InterPro" id="IPR036249">
    <property type="entry name" value="Thioredoxin-like_sf"/>
</dbReference>
<proteinExistence type="predicted"/>
<evidence type="ECO:0000313" key="4">
    <source>
        <dbReference type="Proteomes" id="UP000486534"/>
    </source>
</evidence>
<dbReference type="InterPro" id="IPR004045">
    <property type="entry name" value="Glutathione_S-Trfase_N"/>
</dbReference>
<dbReference type="PANTHER" id="PTHR44051">
    <property type="entry name" value="GLUTATHIONE S-TRANSFERASE-RELATED"/>
    <property type="match status" value="1"/>
</dbReference>
<dbReference type="CDD" id="cd03048">
    <property type="entry name" value="GST_N_Ure2p_like"/>
    <property type="match status" value="1"/>
</dbReference>
<dbReference type="Pfam" id="PF13409">
    <property type="entry name" value="GST_N_2"/>
    <property type="match status" value="1"/>
</dbReference>
<gene>
    <name evidence="3" type="ORF">GDH07_13695</name>
</gene>
<dbReference type="SFLD" id="SFLDG01151">
    <property type="entry name" value="Main.2:_Nu-like"/>
    <property type="match status" value="1"/>
</dbReference>
<evidence type="ECO:0000259" key="1">
    <source>
        <dbReference type="PROSITE" id="PS50404"/>
    </source>
</evidence>
<dbReference type="InterPro" id="IPR004046">
    <property type="entry name" value="GST_C"/>
</dbReference>
<accession>A0A7X1PLE5</accession>
<name>A0A7X1PLE5_9PSED</name>
<feature type="domain" description="GST C-terminal" evidence="2">
    <location>
        <begin position="85"/>
        <end position="207"/>
    </location>
</feature>
<dbReference type="PROSITE" id="PS50404">
    <property type="entry name" value="GST_NTER"/>
    <property type="match status" value="1"/>
</dbReference>
<comment type="caution">
    <text evidence="3">The sequence shown here is derived from an EMBL/GenBank/DDBJ whole genome shotgun (WGS) entry which is preliminary data.</text>
</comment>
<dbReference type="GO" id="GO:0016740">
    <property type="term" value="F:transferase activity"/>
    <property type="evidence" value="ECO:0007669"/>
    <property type="project" value="UniProtKB-KW"/>
</dbReference>
<organism evidence="3 4">
    <name type="scientific">Pseudomonas piscis</name>
    <dbReference type="NCBI Taxonomy" id="2614538"/>
    <lineage>
        <taxon>Bacteria</taxon>
        <taxon>Pseudomonadati</taxon>
        <taxon>Pseudomonadota</taxon>
        <taxon>Gammaproteobacteria</taxon>
        <taxon>Pseudomonadales</taxon>
        <taxon>Pseudomonadaceae</taxon>
        <taxon>Pseudomonas</taxon>
    </lineage>
</organism>
<dbReference type="AlphaFoldDB" id="A0A7X1PLE5"/>
<evidence type="ECO:0000259" key="2">
    <source>
        <dbReference type="PROSITE" id="PS50405"/>
    </source>
</evidence>
<dbReference type="Gene3D" id="1.20.1050.10">
    <property type="match status" value="1"/>
</dbReference>
<protein>
    <submittedName>
        <fullName evidence="3">Glutathione S-transferase</fullName>
    </submittedName>
</protein>
<dbReference type="Gene3D" id="3.40.30.10">
    <property type="entry name" value="Glutaredoxin"/>
    <property type="match status" value="1"/>
</dbReference>
<dbReference type="SUPFAM" id="SSF52833">
    <property type="entry name" value="Thioredoxin-like"/>
    <property type="match status" value="1"/>
</dbReference>
<dbReference type="PROSITE" id="PS50405">
    <property type="entry name" value="GST_CTER"/>
    <property type="match status" value="1"/>
</dbReference>
<reference evidence="3 4" key="1">
    <citation type="submission" date="2019-10" db="EMBL/GenBank/DDBJ databases">
        <title>Pseudomonas dajingensis sp. nov., isolated from the profound head ulcers of farmed Murray cod (Maccullochella peelii peelii).</title>
        <authorList>
            <person name="Liu Y."/>
        </authorList>
    </citation>
    <scope>NUCLEOTIDE SEQUENCE [LARGE SCALE GENOMIC DNA]</scope>
    <source>
        <strain evidence="3 4">MC042</strain>
    </source>
</reference>
<dbReference type="SFLD" id="SFLDG00358">
    <property type="entry name" value="Main_(cytGST)"/>
    <property type="match status" value="1"/>
</dbReference>
<dbReference type="Proteomes" id="UP000486534">
    <property type="component" value="Unassembled WGS sequence"/>
</dbReference>
<dbReference type="CDD" id="cd03178">
    <property type="entry name" value="GST_C_Ure2p_like"/>
    <property type="match status" value="1"/>
</dbReference>
<sequence length="207" mass="23287">MLDLYTDSSPNGFKVTIALHELQLPYRLHPVNLDAGEQHHPQFLALNPHGRIPVIHDHETGITLFESAAILLYLAERGGSLLPQDPVGRWETIKWLQFHASSVGPILGQRVHFELFAQQQLPAAIARYRRLSEELFAVLDARLAEHPYLAADQYSIADIAHFGWTHIARIIDFDFSQHRHLSAWHDRVAQRPAVRLGVTIPAPASGA</sequence>
<dbReference type="SFLD" id="SFLDG01150">
    <property type="entry name" value="Main.1:_Beta-like"/>
    <property type="match status" value="1"/>
</dbReference>
<dbReference type="SUPFAM" id="SSF47616">
    <property type="entry name" value="GST C-terminal domain-like"/>
    <property type="match status" value="1"/>
</dbReference>
<keyword evidence="3" id="KW-0808">Transferase</keyword>
<feature type="domain" description="GST N-terminal" evidence="1">
    <location>
        <begin position="1"/>
        <end position="82"/>
    </location>
</feature>
<dbReference type="RefSeq" id="WP_152897883.1">
    <property type="nucleotide sequence ID" value="NZ_CP191492.1"/>
</dbReference>
<dbReference type="Pfam" id="PF00043">
    <property type="entry name" value="GST_C"/>
    <property type="match status" value="1"/>
</dbReference>